<feature type="non-terminal residue" evidence="6">
    <location>
        <position position="1"/>
    </location>
</feature>
<dbReference type="PANTHER" id="PTHR16517">
    <property type="entry name" value="TUBBY-RELATED"/>
    <property type="match status" value="1"/>
</dbReference>
<comment type="similarity">
    <text evidence="2">Belongs to the TUB family.</text>
</comment>
<accession>A0ABY6KFI8</accession>
<evidence type="ECO:0000313" key="6">
    <source>
        <dbReference type="EMBL" id="UYV66542.1"/>
    </source>
</evidence>
<evidence type="ECO:0000259" key="5">
    <source>
        <dbReference type="Pfam" id="PF01167"/>
    </source>
</evidence>
<dbReference type="Gene3D" id="3.20.90.10">
    <property type="entry name" value="Tubby Protein, Chain A"/>
    <property type="match status" value="1"/>
</dbReference>
<keyword evidence="7" id="KW-1185">Reference proteome</keyword>
<feature type="domain" description="Tubby C-terminal" evidence="5">
    <location>
        <begin position="162"/>
        <end position="405"/>
    </location>
</feature>
<dbReference type="PRINTS" id="PR01573">
    <property type="entry name" value="SUPERTUBBY"/>
</dbReference>
<evidence type="ECO:0000313" key="7">
    <source>
        <dbReference type="Proteomes" id="UP001235939"/>
    </source>
</evidence>
<dbReference type="InterPro" id="IPR025659">
    <property type="entry name" value="Tubby-like_C"/>
</dbReference>
<dbReference type="SUPFAM" id="SSF54518">
    <property type="entry name" value="Tubby C-terminal domain-like"/>
    <property type="match status" value="1"/>
</dbReference>
<name>A0ABY6KFI8_9ARAC</name>
<dbReference type="InterPro" id="IPR000007">
    <property type="entry name" value="Tubby_C"/>
</dbReference>
<comment type="subcellular location">
    <subcellularLocation>
        <location evidence="1">Cytoplasm</location>
    </subcellularLocation>
</comment>
<evidence type="ECO:0000256" key="1">
    <source>
        <dbReference type="ARBA" id="ARBA00004496"/>
    </source>
</evidence>
<evidence type="ECO:0000256" key="3">
    <source>
        <dbReference type="ARBA" id="ARBA00022490"/>
    </source>
</evidence>
<feature type="region of interest" description="Disordered" evidence="4">
    <location>
        <begin position="17"/>
        <end position="143"/>
    </location>
</feature>
<dbReference type="PANTHER" id="PTHR16517:SF7">
    <property type="entry name" value="PROTEIN KING TUBBY"/>
    <property type="match status" value="1"/>
</dbReference>
<dbReference type="Pfam" id="PF01167">
    <property type="entry name" value="Tub"/>
    <property type="match status" value="1"/>
</dbReference>
<reference evidence="6 7" key="1">
    <citation type="submission" date="2022-01" db="EMBL/GenBank/DDBJ databases">
        <title>A chromosomal length assembly of Cordylochernes scorpioides.</title>
        <authorList>
            <person name="Zeh D."/>
            <person name="Zeh J."/>
        </authorList>
    </citation>
    <scope>NUCLEOTIDE SEQUENCE [LARGE SCALE GENOMIC DNA]</scope>
    <source>
        <strain evidence="6">IN4F17</strain>
        <tissue evidence="6">Whole Body</tissue>
    </source>
</reference>
<dbReference type="InterPro" id="IPR018066">
    <property type="entry name" value="Tubby_C_CS"/>
</dbReference>
<feature type="compositionally biased region" description="Polar residues" evidence="4">
    <location>
        <begin position="25"/>
        <end position="35"/>
    </location>
</feature>
<dbReference type="Proteomes" id="UP001235939">
    <property type="component" value="Chromosome 04"/>
</dbReference>
<proteinExistence type="inferred from homology"/>
<evidence type="ECO:0000256" key="4">
    <source>
        <dbReference type="SAM" id="MobiDB-lite"/>
    </source>
</evidence>
<sequence length="409" mass="45099">MDKHAEVLLLQRQLLEQKQRQKRQTSGVMRSSASRPASGKPWPREDARPLAPQAAPENPHCYDGPLQYSSNPDILDLSPAPHVVESQELEAGDREDSPISLSPPFLSSPDGGEVGSLTPPVLQSPVRESPGNGGDSGLPPSAPQDLGVLEVLLDNMTAFVAAPCPRGLTVRCRVTRDKKGVDRGLYPTYFLHLERGGNKKVFLLAARKRKKSATSNYLISTDPTDLSRGGDSFVGKLRSNLLGTVFTVYDGGENPKKFGILSDQGNTRCEIAAIIYETNVLGFKGPRKMTVLLPAMTADNRRAEIKPHGEHDALVERWKSKNLENILELHNKTPVWNEETQSYVLNFHGRVTQASVKNFQIVHDDDVEYIVMQFGRVADDVFTMDYSYPLCALQAFSITLSSFDSKLAC</sequence>
<dbReference type="PROSITE" id="PS01200">
    <property type="entry name" value="TUB_1"/>
    <property type="match status" value="1"/>
</dbReference>
<organism evidence="6 7">
    <name type="scientific">Cordylochernes scorpioides</name>
    <dbReference type="NCBI Taxonomy" id="51811"/>
    <lineage>
        <taxon>Eukaryota</taxon>
        <taxon>Metazoa</taxon>
        <taxon>Ecdysozoa</taxon>
        <taxon>Arthropoda</taxon>
        <taxon>Chelicerata</taxon>
        <taxon>Arachnida</taxon>
        <taxon>Pseudoscorpiones</taxon>
        <taxon>Cheliferoidea</taxon>
        <taxon>Chernetidae</taxon>
        <taxon>Cordylochernes</taxon>
    </lineage>
</organism>
<dbReference type="EMBL" id="CP092866">
    <property type="protein sequence ID" value="UYV66542.1"/>
    <property type="molecule type" value="Genomic_DNA"/>
</dbReference>
<protein>
    <submittedName>
        <fullName evidence="6">TUB</fullName>
    </submittedName>
</protein>
<keyword evidence="3" id="KW-0963">Cytoplasm</keyword>
<feature type="compositionally biased region" description="Low complexity" evidence="4">
    <location>
        <begin position="98"/>
        <end position="109"/>
    </location>
</feature>
<evidence type="ECO:0000256" key="2">
    <source>
        <dbReference type="ARBA" id="ARBA00007129"/>
    </source>
</evidence>
<gene>
    <name evidence="6" type="ORF">LAZ67_4002010</name>
</gene>